<dbReference type="AlphaFoldDB" id="B6DTF8"/>
<dbReference type="OMA" id="FCGCVYE"/>
<accession>B6DTF8</accession>
<evidence type="ECO:0000313" key="2">
    <source>
        <dbReference type="EMBL" id="CUG88455.1"/>
    </source>
</evidence>
<organism evidence="1">
    <name type="scientific">Bodo saltans</name>
    <name type="common">Flagellated protozoan</name>
    <dbReference type="NCBI Taxonomy" id="75058"/>
    <lineage>
        <taxon>Eukaryota</taxon>
        <taxon>Discoba</taxon>
        <taxon>Euglenozoa</taxon>
        <taxon>Kinetoplastea</taxon>
        <taxon>Metakinetoplastina</taxon>
        <taxon>Eubodonida</taxon>
        <taxon>Bodonidae</taxon>
        <taxon>Bodo</taxon>
    </lineage>
</organism>
<dbReference type="Proteomes" id="UP000051952">
    <property type="component" value="Unassembled WGS sequence"/>
</dbReference>
<dbReference type="SUPFAM" id="SSF48371">
    <property type="entry name" value="ARM repeat"/>
    <property type="match status" value="1"/>
</dbReference>
<dbReference type="EMBL" id="CYKH01001645">
    <property type="protein sequence ID" value="CUG88455.1"/>
    <property type="molecule type" value="Genomic_DNA"/>
</dbReference>
<dbReference type="OrthoDB" id="278510at2759"/>
<evidence type="ECO:0000313" key="3">
    <source>
        <dbReference type="Proteomes" id="UP000051952"/>
    </source>
</evidence>
<protein>
    <submittedName>
        <fullName evidence="1">Uncharacterized protein</fullName>
    </submittedName>
</protein>
<dbReference type="EMBL" id="FJ168552">
    <property type="protein sequence ID" value="ACI15974.1"/>
    <property type="molecule type" value="Genomic_DNA"/>
</dbReference>
<sequence>MSRTSHLTIPQLEVLAQDALSSPFQEVRQSAMEQLRFLSAFDQWDFLKSLFLETSNISLLCVGVKAIHFVVKNELGPQERAEIQEYMLQYVQQNGVQIPRYLVKMILAVYATAFNLNWRLMVLSETEEGSAQGMSTLGMQTEEQLRKYLPPPLMVECMKEVVHSFAAEDIRAKVLTTLRETFTKTVLPHFFRFAEGAALELGVHALELLTLVLESVPKRTNAPLVQLTLTTDESIYVAPGMEWMPALRRVVQNCGDYVQANPNPDTDEMTSACLVLLRTASTVMVGDWGGRQVLRDDVSEFGQELLRLSHKFLQLFQVTRAVPLLRCAIALVVNCMERDEGSVCQDMELLTRTVQDWAMVALACCERWQEDEAECRQALLHFFFLVVRAVPPTREGGSSRLDHMTGDADRKQLIDNFTRRVFDAYFRGVISKCHFAEESYELRCAEALVLHSEEHLQPMAELLFCERLGLSVVLLDELKRSEEQYRACIAMRRGETVPEEMLLSLMVVSTDFIGSMSTDDIVLFLTNVVLSRIAVIITTAGLAIQCGSINAADPLVPYVLQFLQALIAPDDDVTDALLQCMSIADPSSSSGSGPDGGHVVKHKLHLGVLRALFHYARCLADSEAGAAAENTYAELIAYAITKHSECIPLISDATMLLRHVLEISMLQHLVARPERIVITLNAIVDHKVPLLQPRDMLSQAEQIAREGLIKELCRLLEVRGHILSITGSHAILQGILTSALMCLTHWGNANQCFRDLVAILDGLQSKNSVIVFLEWLVDNNQVIVAGMKDIRYASTRNTALQFLGTLGTVCEQAITTIEHIEPTMWEVASFGFNAIRYYLESAMVPRVGGEDFYFPPNCISETEMYNICSWIASACSGSWVNLGIMMFYGDEAVVETLLHAADALLSIPVEVIVSDEQRRHRVFNVVNICLDFPYPPQSLSFEVAAARVWPRLLDYLVHCMSYRFSHLVLGCIGKIVHELWPNPAQACRDDMITYRTLQSIIHEVAVALSTVEGLHESTYHLGFEVMRSCYARDCEGSEGTFETLLSFCSAYHRVRLRSILMMLRGGSTPSQSAASFLSVFGNASKQQTLAAW</sequence>
<reference evidence="1" key="1">
    <citation type="submission" date="2008-08" db="EMBL/GenBank/DDBJ databases">
        <title>Insights into the genome sequence of a free-living kinetoplastid: Bodo saltans (Kinetoplastida: Euglenozoa).</title>
        <authorList>
            <person name="Jackson A.P."/>
            <person name="Quail M.A."/>
            <person name="Berriman M."/>
        </authorList>
    </citation>
    <scope>NUCLEOTIDE SEQUENCE</scope>
    <source>
        <strain evidence="1">Lake Konstanz</strain>
    </source>
</reference>
<keyword evidence="3" id="KW-1185">Reference proteome</keyword>
<evidence type="ECO:0000313" key="1">
    <source>
        <dbReference type="EMBL" id="ACI15974.1"/>
    </source>
</evidence>
<name>B6DTF8_BODSA</name>
<reference evidence="2" key="3">
    <citation type="submission" date="2015-09" db="EMBL/GenBank/DDBJ databases">
        <authorList>
            <person name="Jackson K.R."/>
            <person name="Lunt B.L."/>
            <person name="Fisher J.N.B."/>
            <person name="Gardner A.V."/>
            <person name="Bailey M.E."/>
            <person name="Deus L.M."/>
            <person name="Earl A.S."/>
            <person name="Gibby P.D."/>
            <person name="Hartmann K.A."/>
            <person name="Liu J.E."/>
            <person name="Manci A.M."/>
            <person name="Nielsen D.A."/>
            <person name="Solomon M.B."/>
            <person name="Breakwell D.P."/>
            <person name="Burnett S.H."/>
            <person name="Grose J.H."/>
        </authorList>
    </citation>
    <scope>NUCLEOTIDE SEQUENCE [LARGE SCALE GENOMIC DNA]</scope>
    <source>
        <strain evidence="2">Lake Konstanz</strain>
    </source>
</reference>
<reference evidence="3" key="2">
    <citation type="submission" date="2015-09" db="EMBL/GenBank/DDBJ databases">
        <authorList>
            <consortium name="Pathogen Informatics"/>
        </authorList>
    </citation>
    <scope>NUCLEOTIDE SEQUENCE [LARGE SCALE GENOMIC DNA]</scope>
    <source>
        <strain evidence="3">Lake Konstanz</strain>
    </source>
</reference>
<dbReference type="VEuPathDB" id="TriTrypDB:BSAL_15495"/>
<dbReference type="InterPro" id="IPR016024">
    <property type="entry name" value="ARM-type_fold"/>
</dbReference>
<gene>
    <name evidence="2" type="ORF">BSAL_15495</name>
</gene>
<proteinExistence type="predicted"/>